<feature type="domain" description="MYND-type" evidence="5">
    <location>
        <begin position="318"/>
        <end position="362"/>
    </location>
</feature>
<name>A0AAD5UWH7_9APHY</name>
<evidence type="ECO:0000256" key="4">
    <source>
        <dbReference type="PROSITE-ProRule" id="PRU00134"/>
    </source>
</evidence>
<keyword evidence="7" id="KW-1185">Reference proteome</keyword>
<keyword evidence="2 4" id="KW-0863">Zinc-finger</keyword>
<dbReference type="GO" id="GO:0008270">
    <property type="term" value="F:zinc ion binding"/>
    <property type="evidence" value="ECO:0007669"/>
    <property type="project" value="UniProtKB-KW"/>
</dbReference>
<keyword evidence="1" id="KW-0479">Metal-binding</keyword>
<dbReference type="EMBL" id="JANAWD010000439">
    <property type="protein sequence ID" value="KAJ3479443.1"/>
    <property type="molecule type" value="Genomic_DNA"/>
</dbReference>
<dbReference type="Gene3D" id="6.10.140.2220">
    <property type="match status" value="1"/>
</dbReference>
<reference evidence="6" key="1">
    <citation type="submission" date="2022-07" db="EMBL/GenBank/DDBJ databases">
        <title>Genome Sequence of Physisporinus lineatus.</title>
        <authorList>
            <person name="Buettner E."/>
        </authorList>
    </citation>
    <scope>NUCLEOTIDE SEQUENCE</scope>
    <source>
        <strain evidence="6">VT162</strain>
    </source>
</reference>
<organism evidence="6 7">
    <name type="scientific">Meripilus lineatus</name>
    <dbReference type="NCBI Taxonomy" id="2056292"/>
    <lineage>
        <taxon>Eukaryota</taxon>
        <taxon>Fungi</taxon>
        <taxon>Dikarya</taxon>
        <taxon>Basidiomycota</taxon>
        <taxon>Agaricomycotina</taxon>
        <taxon>Agaricomycetes</taxon>
        <taxon>Polyporales</taxon>
        <taxon>Meripilaceae</taxon>
        <taxon>Meripilus</taxon>
    </lineage>
</organism>
<protein>
    <recommendedName>
        <fullName evidence="5">MYND-type domain-containing protein</fullName>
    </recommendedName>
</protein>
<dbReference type="SUPFAM" id="SSF144232">
    <property type="entry name" value="HIT/MYND zinc finger-like"/>
    <property type="match status" value="1"/>
</dbReference>
<dbReference type="PROSITE" id="PS50865">
    <property type="entry name" value="ZF_MYND_2"/>
    <property type="match status" value="1"/>
</dbReference>
<evidence type="ECO:0000313" key="7">
    <source>
        <dbReference type="Proteomes" id="UP001212997"/>
    </source>
</evidence>
<keyword evidence="3" id="KW-0862">Zinc</keyword>
<evidence type="ECO:0000313" key="6">
    <source>
        <dbReference type="EMBL" id="KAJ3479443.1"/>
    </source>
</evidence>
<gene>
    <name evidence="6" type="ORF">NLI96_g9065</name>
</gene>
<evidence type="ECO:0000259" key="5">
    <source>
        <dbReference type="PROSITE" id="PS50865"/>
    </source>
</evidence>
<accession>A0AAD5UWH7</accession>
<dbReference type="Pfam" id="PF01753">
    <property type="entry name" value="zf-MYND"/>
    <property type="match status" value="1"/>
</dbReference>
<dbReference type="Proteomes" id="UP001212997">
    <property type="component" value="Unassembled WGS sequence"/>
</dbReference>
<evidence type="ECO:0000256" key="3">
    <source>
        <dbReference type="ARBA" id="ARBA00022833"/>
    </source>
</evidence>
<sequence length="366" mass="41964">MAATGGPVIRLVEEWNRLKEGFAVPDPHKIPETLVLLHQDHKGLLRYVHANCLCDYLFGKDQDTVISARRVQIACTTGVPLAVLNILLDPQIYVWGIHSEFYHPALGTYISSMFRILGGCCHEISLMQPADFDGAYKEPISQILQGCPALWRMLWLHRHRLFDPQIGEFEVLVNSHDEIRTGFNMLLKEIVAMESQRLGYPRQPSVAFDSVVELLLYAWQYEKNIYDSAIFVQTMAVVFTGNENEEYKEPLSKVITDETTARRLSRNICNTLVHKITLDTELSQALFLLRGFLGNNEMFALSRGCDYFKSIAIALQKQLCCGIERGRELHKLRICNGCWKALYCERNCQKRDWKEGGHRRACARRP</sequence>
<proteinExistence type="predicted"/>
<comment type="caution">
    <text evidence="6">The sequence shown here is derived from an EMBL/GenBank/DDBJ whole genome shotgun (WGS) entry which is preliminary data.</text>
</comment>
<dbReference type="AlphaFoldDB" id="A0AAD5UWH7"/>
<evidence type="ECO:0000256" key="1">
    <source>
        <dbReference type="ARBA" id="ARBA00022723"/>
    </source>
</evidence>
<dbReference type="InterPro" id="IPR002893">
    <property type="entry name" value="Znf_MYND"/>
</dbReference>
<evidence type="ECO:0000256" key="2">
    <source>
        <dbReference type="ARBA" id="ARBA00022771"/>
    </source>
</evidence>